<dbReference type="Proteomes" id="UP000092582">
    <property type="component" value="Chromosome 1"/>
</dbReference>
<dbReference type="SUPFAM" id="SSF51735">
    <property type="entry name" value="NAD(P)-binding Rossmann-fold domains"/>
    <property type="match status" value="1"/>
</dbReference>
<name>A0A1B1BPW0_9MICO</name>
<reference evidence="3 4" key="1">
    <citation type="submission" date="2016-06" db="EMBL/GenBank/DDBJ databases">
        <title>Genome sequencing of Cryobacterium arcticum PAMC 27867.</title>
        <authorList>
            <person name="Lee J."/>
            <person name="Kim O.-S."/>
        </authorList>
    </citation>
    <scope>NUCLEOTIDE SEQUENCE [LARGE SCALE GENOMIC DNA]</scope>
    <source>
        <strain evidence="3 4">PAMC 27867</strain>
    </source>
</reference>
<evidence type="ECO:0000256" key="1">
    <source>
        <dbReference type="ARBA" id="ARBA00006484"/>
    </source>
</evidence>
<dbReference type="Pfam" id="PF13561">
    <property type="entry name" value="adh_short_C2"/>
    <property type="match status" value="1"/>
</dbReference>
<dbReference type="InterPro" id="IPR036291">
    <property type="entry name" value="NAD(P)-bd_dom_sf"/>
</dbReference>
<evidence type="ECO:0000256" key="2">
    <source>
        <dbReference type="ARBA" id="ARBA00023002"/>
    </source>
</evidence>
<dbReference type="PRINTS" id="PR00081">
    <property type="entry name" value="GDHRDH"/>
</dbReference>
<dbReference type="EMBL" id="CP016282">
    <property type="protein sequence ID" value="ANP74568.1"/>
    <property type="molecule type" value="Genomic_DNA"/>
</dbReference>
<dbReference type="PANTHER" id="PTHR24321">
    <property type="entry name" value="DEHYDROGENASES, SHORT CHAIN"/>
    <property type="match status" value="1"/>
</dbReference>
<gene>
    <name evidence="3" type="ORF">PA27867_3650</name>
</gene>
<dbReference type="OrthoDB" id="3676637at2"/>
<organism evidence="3 4">
    <name type="scientific">Cryobacterium arcticum</name>
    <dbReference type="NCBI Taxonomy" id="670052"/>
    <lineage>
        <taxon>Bacteria</taxon>
        <taxon>Bacillati</taxon>
        <taxon>Actinomycetota</taxon>
        <taxon>Actinomycetes</taxon>
        <taxon>Micrococcales</taxon>
        <taxon>Microbacteriaceae</taxon>
        <taxon>Cryobacterium</taxon>
    </lineage>
</organism>
<dbReference type="STRING" id="670052.PA27867_3650"/>
<dbReference type="AlphaFoldDB" id="A0A1B1BPW0"/>
<sequence>MSRTYLVTGAASGIGQATAERLRSQGDRVIGADLHDADIQVDLSTAAGREELIARAGELSGGSLDGVAAIAGLAAPIAATVAVNYFGAIGTLVGARPLLATSPAPRAVAVSSISSLQPADTALVELMLAGDEAGALALAEVLAAGADAHQIYASSKQALSRWLRRTAASADWAGAGIALNGVGPGVVITPMTRDLMATPESVAALLEMVPMPLNGPVEPEKVADLLCWLLGEGNSHVTGQIVFIDGGYDALTRSDTVW</sequence>
<accession>A0A1B1BPW0</accession>
<keyword evidence="2" id="KW-0560">Oxidoreductase</keyword>
<dbReference type="PATRIC" id="fig|670052.7.peg.3753"/>
<comment type="similarity">
    <text evidence="1">Belongs to the short-chain dehydrogenases/reductases (SDR) family.</text>
</comment>
<evidence type="ECO:0000313" key="4">
    <source>
        <dbReference type="Proteomes" id="UP000092582"/>
    </source>
</evidence>
<dbReference type="InterPro" id="IPR002347">
    <property type="entry name" value="SDR_fam"/>
</dbReference>
<dbReference type="RefSeq" id="WP_066598488.1">
    <property type="nucleotide sequence ID" value="NZ_CP016282.1"/>
</dbReference>
<dbReference type="KEGG" id="cart:PA27867_3650"/>
<protein>
    <submittedName>
        <fullName evidence="3">Short-chain dehydrogenase</fullName>
    </submittedName>
</protein>
<evidence type="ECO:0000313" key="3">
    <source>
        <dbReference type="EMBL" id="ANP74568.1"/>
    </source>
</evidence>
<keyword evidence="4" id="KW-1185">Reference proteome</keyword>
<dbReference type="PANTHER" id="PTHR24321:SF8">
    <property type="entry name" value="ESTRADIOL 17-BETA-DEHYDROGENASE 8-RELATED"/>
    <property type="match status" value="1"/>
</dbReference>
<proteinExistence type="inferred from homology"/>
<dbReference type="GO" id="GO:0016491">
    <property type="term" value="F:oxidoreductase activity"/>
    <property type="evidence" value="ECO:0007669"/>
    <property type="project" value="UniProtKB-KW"/>
</dbReference>
<dbReference type="Gene3D" id="3.40.50.720">
    <property type="entry name" value="NAD(P)-binding Rossmann-like Domain"/>
    <property type="match status" value="1"/>
</dbReference>